<feature type="compositionally biased region" description="Polar residues" evidence="2">
    <location>
        <begin position="578"/>
        <end position="592"/>
    </location>
</feature>
<dbReference type="Pfam" id="PF20870">
    <property type="entry name" value="FAM186A-B_N"/>
    <property type="match status" value="1"/>
</dbReference>
<dbReference type="Pfam" id="PF20869">
    <property type="entry name" value="FAM186A_PQQAQ"/>
    <property type="match status" value="3"/>
</dbReference>
<dbReference type="InterPro" id="IPR049146">
    <property type="entry name" value="FAM186A_B_C"/>
</dbReference>
<feature type="compositionally biased region" description="Basic and acidic residues" evidence="2">
    <location>
        <begin position="412"/>
        <end position="431"/>
    </location>
</feature>
<feature type="region of interest" description="Disordered" evidence="2">
    <location>
        <begin position="377"/>
        <end position="620"/>
    </location>
</feature>
<keyword evidence="6" id="KW-1185">Reference proteome</keyword>
<dbReference type="HOGENOM" id="CLU_771498_0_0_1"/>
<dbReference type="Proteomes" id="UP000008227">
    <property type="component" value="Chromosome 5"/>
</dbReference>
<dbReference type="STRING" id="9823.ENSSSCP00000023746"/>
<feature type="compositionally biased region" description="Basic and acidic residues" evidence="2">
    <location>
        <begin position="798"/>
        <end position="817"/>
    </location>
</feature>
<evidence type="ECO:0000313" key="7">
    <source>
        <dbReference type="VGNC" id="VGNC:87940"/>
    </source>
</evidence>
<dbReference type="FunCoup" id="I3LI47">
    <property type="interactions" value="14"/>
</dbReference>
<feature type="region of interest" description="Disordered" evidence="2">
    <location>
        <begin position="792"/>
        <end position="817"/>
    </location>
</feature>
<reference evidence="5" key="3">
    <citation type="submission" date="2025-08" db="UniProtKB">
        <authorList>
            <consortium name="Ensembl"/>
        </authorList>
    </citation>
    <scope>IDENTIFICATION</scope>
</reference>
<feature type="region of interest" description="Disordered" evidence="2">
    <location>
        <begin position="875"/>
        <end position="899"/>
    </location>
</feature>
<feature type="compositionally biased region" description="Polar residues" evidence="2">
    <location>
        <begin position="523"/>
        <end position="532"/>
    </location>
</feature>
<dbReference type="Ensembl" id="ENSSSCT00000024598.4">
    <property type="protein sequence ID" value="ENSSSCP00000023746.4"/>
    <property type="gene ID" value="ENSSSCG00000026061.4"/>
</dbReference>
<feature type="compositionally biased region" description="Basic and acidic residues" evidence="2">
    <location>
        <begin position="479"/>
        <end position="512"/>
    </location>
</feature>
<feature type="domain" description="FAM186A/B N-terminal" evidence="4">
    <location>
        <begin position="35"/>
        <end position="275"/>
    </location>
</feature>
<sequence length="2035" mass="227556">MKKENHSIDGKHEAEKEALDFNIMYRSVLDSSEIPKLEIPFTVQDIISRIEEAQHYRAREDLNMQLNDIMVNVQRIINRYSIDEHVHSGRKISLSEHKKRRTSLLEKIVNCAKAAEIKEKTLAFLLAWLEEWNVILSAMTAIDIDEHHHWIAQMEMLPETFKTIESNVKLLTKIRASLLEEKKKQKKKSASRGSLWKSWKERVIKRPATAHALRPDQMISDEFATNRKISEIQDMLQELIGTAMFNKLENNAIKYISSTIANLSKALSTLNDEVKIISLQGTNMYINETDEKGISLKIIQDLSEKNEMLQQKLQKAEENYEQLLRSRGAELKALPTSALKVLPEPSRESSTATSQGGIEDSIDNILANEFANIVDKSQRKGTTPLGRRRNSAISHAAPVEMFPDLTEQQHPLPEKKQKKSSKDIPEDKVSVEKGAAIQEDVPDQHQSQKQKHTKGPYVKETSESTLSDDKGKQKVSGTKLDHDLDLQALEKKRKEKKSFSEAKSKSVPETKSQHPPADFPSMDTKSQGSRDGTSGIWELLRKAKLEPSLSKSPNASEKKEELTPVSMDKEGKKEGAKMSSQVEPSSVSQLDYSSEKVKLKGKKQQISPGTTASKEEKTEEKDMVALAQTVKSHELVKTQPRITKETLGIADDKSEQSNLEAFQEAIVSFLKEKIDATGKPLDKKTVPKEELLKRAEVEKLGIIKSKMEEYFQKVAENVARILRKYKDIKNAVGEKPMKQKKVVSFMPGPHVQKSLSAKSEINTLLSHESLDPLTDNLIQMILTEIESEGDIPAASTVGRDHKEKEKQRREEYLQEGRQKNFGTISKHQLQEEKSYEMINKNLEKEGTWLLMKEEKQEQQKQKQWQEEEVWKEQQKQRMSKQIEPGKKKKQREEENERRLEAEEQQLEAWKQKMKVQEVPLEKEKGQQMIQVQKKVRYLEQESSWKEAEEKQKPRKKAEDQKRQTQKTAKEMKTLQELVQALSQTSVTWSPRWKSTPKATAQLHQRKEFDGNLKKLGALPDGKYPVPIVPPISTRPSSPGGFSISGQPPTKLITLTPQQAPLFTPEEAQALGITPTSYQVQALGETPTPKMSQGLGAAHTPEQAWALGFPVTPEQAQAQGITLTPQQVQALGTPITPEQARAPRIPVTVEQAQALGLHATPEQAQALGIPVTIEQAQALGLHATPEQAQALGIPVTIEQAQALGIPVTIEQAQALGLHATPEQAQALGIPVTIEQAQALGIPVTIEQAQALGLHATPEQAQALGIPITPEQAGALRIPITAQQAQALGIHVTLQQAQDLGAPFPLGQAQALGVSLSPEQFGELGVHLTSDKAYASKSAHTPEQIQPLGTPFTLGQAQSMGVTLLSEQDLISRAPLSDEQPSKPWAGSPSGHTLEAGIFTTTDKSVIAHAPRIPRKSPAPSAPVAEKSLRFEVPSTTLRTSPFPFTPSPFVPEKSPGMRIPSDPRKLLAPQIFPSPRQIPVSKGQSTSVKFPTPAPSPISQLPPIPGQPLALEALLVSRQGFVSEDSLTPQSPLMSKPLLDSRQPLSSRVPATSAQIPSIVAPLSLRKPLVPWASSIPGELLESRPLTLSEQLQASQTPATHGQSPYLQASNILRQHLPPRTLPGQASPLWISPIPGPPPTLLAPSISGRLSTIFPLKSKSALVHPRVPSFKVSQAPFATKKSQISEVSDTSEETQRPRDPFAVEQSRTHLTDYRTPVSQTPYIDEEVLPTPIKPVTSLPSPTTQLPKTSQSSPSEWDQTSRFPPIDKPWILTSVSGTKKPKMVVSTSYTQELKEEKYFVDVEAQRKNLILLNQATEASKLPSQLYTSAKKLIIETLHTDTVRLGYLFRKYIAYRLIQRARNNIVKRLQAIQNTGRGYETQNLYIMLNRIDDYQKKVMRIWSEKQKSLQQKRNQCLRKTMYLFSQLQEIYKLNLNQPIPLIMDKKQVHVSTKLVQQPFLKLLREEDRKYYIFNKFGQEDQMEAIWNADLSTSSYPITEKPSMYSLWAQLGGYPDIPMLLQLDVHSVFRRSLTCIQSK</sequence>
<reference evidence="5" key="4">
    <citation type="submission" date="2025-09" db="UniProtKB">
        <authorList>
            <consortium name="Ensembl"/>
        </authorList>
    </citation>
    <scope>IDENTIFICATION</scope>
</reference>
<feature type="region of interest" description="Disordered" evidence="2">
    <location>
        <begin position="1673"/>
        <end position="1705"/>
    </location>
</feature>
<evidence type="ECO:0000313" key="6">
    <source>
        <dbReference type="Proteomes" id="UP000008227"/>
    </source>
</evidence>
<evidence type="ECO:0000313" key="5">
    <source>
        <dbReference type="Ensembl" id="ENSSSCP00000023746.4"/>
    </source>
</evidence>
<dbReference type="GeneTree" id="ENSGT00940000163376"/>
<feature type="region of interest" description="Disordered" evidence="2">
    <location>
        <begin position="336"/>
        <end position="359"/>
    </location>
</feature>
<reference evidence="5" key="2">
    <citation type="journal article" date="2020" name="Gigascience">
        <title>An improved pig reference genome sequence to enable pig genetics and genomics research.</title>
        <authorList>
            <person name="Warr A."/>
            <person name="Affara N."/>
            <person name="Aken B."/>
            <person name="Beiki H."/>
            <person name="Bickhart D.M."/>
            <person name="Billis K."/>
            <person name="Chow W."/>
            <person name="Eory L."/>
            <person name="Finlayson H.A."/>
            <person name="Flicek P."/>
            <person name="Giron C.G."/>
            <person name="Griffin D.K."/>
            <person name="Hall R."/>
            <person name="Hannum G."/>
            <person name="Hourlier T."/>
            <person name="Howe K."/>
            <person name="Hume D.A."/>
            <person name="Izuogu O."/>
            <person name="Kim K."/>
            <person name="Koren S."/>
            <person name="Liu H."/>
            <person name="Manchanda N."/>
            <person name="Martin F.J."/>
            <person name="Nonneman D.J."/>
            <person name="O'Connor R.E."/>
            <person name="Phillippy A.M."/>
            <person name="Rohrer G.A."/>
            <person name="Rosen B.D."/>
            <person name="Rund L.A."/>
            <person name="Sargent C.A."/>
            <person name="Schook L.B."/>
            <person name="Schroeder S.G."/>
            <person name="Schwartz A.S."/>
            <person name="Skinner B.M."/>
            <person name="Talbot R."/>
            <person name="Tseng E."/>
            <person name="Tuggle C.K."/>
            <person name="Watson M."/>
            <person name="Smith T.P.L."/>
            <person name="Archibald A.L."/>
        </authorList>
    </citation>
    <scope>NUCLEOTIDE SEQUENCE [LARGE SCALE GENOMIC DNA]</scope>
    <source>
        <strain evidence="5">Duroc</strain>
    </source>
</reference>
<evidence type="ECO:0000256" key="1">
    <source>
        <dbReference type="SAM" id="Coils"/>
    </source>
</evidence>
<feature type="coiled-coil region" evidence="1">
    <location>
        <begin position="299"/>
        <end position="326"/>
    </location>
</feature>
<dbReference type="eggNOG" id="ENOG502S707">
    <property type="taxonomic scope" value="Eukaryota"/>
</dbReference>
<dbReference type="InterPro" id="IPR049144">
    <property type="entry name" value="FAM186A_B_N"/>
</dbReference>
<keyword evidence="1" id="KW-0175">Coiled coil</keyword>
<feature type="compositionally biased region" description="Basic and acidic residues" evidence="2">
    <location>
        <begin position="890"/>
        <end position="899"/>
    </location>
</feature>
<feature type="region of interest" description="Disordered" evidence="2">
    <location>
        <begin position="942"/>
        <end position="967"/>
    </location>
</feature>
<feature type="region of interest" description="Disordered" evidence="2">
    <location>
        <begin position="1730"/>
        <end position="1758"/>
    </location>
</feature>
<dbReference type="Pfam" id="PF20865">
    <property type="entry name" value="FAM186A-B_C"/>
    <property type="match status" value="1"/>
</dbReference>
<dbReference type="GlyGen" id="I3LI47">
    <property type="glycosylation" value="1 site"/>
</dbReference>
<evidence type="ECO:0000259" key="4">
    <source>
        <dbReference type="Pfam" id="PF20870"/>
    </source>
</evidence>
<evidence type="ECO:0000256" key="2">
    <source>
        <dbReference type="SAM" id="MobiDB-lite"/>
    </source>
</evidence>
<organism evidence="5 6">
    <name type="scientific">Sus scrofa</name>
    <name type="common">Pig</name>
    <dbReference type="NCBI Taxonomy" id="9823"/>
    <lineage>
        <taxon>Eukaryota</taxon>
        <taxon>Metazoa</taxon>
        <taxon>Chordata</taxon>
        <taxon>Craniata</taxon>
        <taxon>Vertebrata</taxon>
        <taxon>Euteleostomi</taxon>
        <taxon>Mammalia</taxon>
        <taxon>Eutheria</taxon>
        <taxon>Laurasiatheria</taxon>
        <taxon>Artiodactyla</taxon>
        <taxon>Suina</taxon>
        <taxon>Suidae</taxon>
        <taxon>Sus</taxon>
    </lineage>
</organism>
<dbReference type="Bgee" id="ENSSSCG00000026061">
    <property type="expression patterns" value="Expressed in testis"/>
</dbReference>
<feature type="region of interest" description="Disordered" evidence="2">
    <location>
        <begin position="1473"/>
        <end position="1494"/>
    </location>
</feature>
<feature type="compositionally biased region" description="Polar residues" evidence="2">
    <location>
        <begin position="1736"/>
        <end position="1758"/>
    </location>
</feature>
<proteinExistence type="predicted"/>
<feature type="compositionally biased region" description="Basic and acidic residues" evidence="2">
    <location>
        <begin position="556"/>
        <end position="576"/>
    </location>
</feature>
<reference evidence="6" key="1">
    <citation type="submission" date="2009-11" db="EMBL/GenBank/DDBJ databases">
        <authorList>
            <consortium name="Porcine genome sequencing project"/>
        </authorList>
    </citation>
    <scope>NUCLEOTIDE SEQUENCE [LARGE SCALE GENOMIC DNA]</scope>
    <source>
        <strain evidence="6">Duroc</strain>
    </source>
</reference>
<name>I3LI47_PIG</name>
<accession>I3LI47</accession>
<protein>
    <submittedName>
        <fullName evidence="5">Family with sequence similarity 186 member A</fullName>
    </submittedName>
</protein>
<dbReference type="InterPro" id="IPR049147">
    <property type="entry name" value="FAM186A_PQQAQ"/>
</dbReference>
<feature type="region of interest" description="Disordered" evidence="2">
    <location>
        <begin position="1372"/>
        <end position="1393"/>
    </location>
</feature>
<evidence type="ECO:0000259" key="3">
    <source>
        <dbReference type="Pfam" id="PF20865"/>
    </source>
</evidence>
<dbReference type="PANTHER" id="PTHR33590">
    <property type="entry name" value="GLUTENIN, HIGH MOLECULAR WEIGHT SUBUNIT PW212-RELATED PROTEIN"/>
    <property type="match status" value="1"/>
</dbReference>
<dbReference type="VGNC" id="VGNC:87940">
    <property type="gene designation" value="FAM186A"/>
</dbReference>
<feature type="domain" description="FAM186A/B C-terminal" evidence="3">
    <location>
        <begin position="1793"/>
        <end position="2020"/>
    </location>
</feature>
<gene>
    <name evidence="5 7" type="primary">FAM186A</name>
</gene>
<dbReference type="InParanoid" id="I3LI47"/>
<dbReference type="PANTHER" id="PTHR33590:SF2">
    <property type="entry name" value="PROTEIN FAM186A"/>
    <property type="match status" value="1"/>
</dbReference>
<feature type="compositionally biased region" description="Basic and acidic residues" evidence="2">
    <location>
        <begin position="1692"/>
        <end position="1705"/>
    </location>
</feature>